<keyword evidence="1" id="KW-0812">Transmembrane</keyword>
<reference evidence="2 3" key="1">
    <citation type="submission" date="2021-07" db="EMBL/GenBank/DDBJ databases">
        <title>Characterization of Violacein-producing bacteria and related species.</title>
        <authorList>
            <person name="Wilson H.S."/>
            <person name="De Leon M.E."/>
        </authorList>
    </citation>
    <scope>NUCLEOTIDE SEQUENCE [LARGE SCALE GENOMIC DNA]</scope>
    <source>
        <strain evidence="2 3">HSC-2F05</strain>
    </source>
</reference>
<dbReference type="Proteomes" id="UP001198602">
    <property type="component" value="Unassembled WGS sequence"/>
</dbReference>
<organism evidence="2 3">
    <name type="scientific">Massilia hydrophila</name>
    <dbReference type="NCBI Taxonomy" id="3044279"/>
    <lineage>
        <taxon>Bacteria</taxon>
        <taxon>Pseudomonadati</taxon>
        <taxon>Pseudomonadota</taxon>
        <taxon>Betaproteobacteria</taxon>
        <taxon>Burkholderiales</taxon>
        <taxon>Oxalobacteraceae</taxon>
        <taxon>Telluria group</taxon>
        <taxon>Massilia</taxon>
    </lineage>
</organism>
<protein>
    <submittedName>
        <fullName evidence="2">Cytochrome oxidase small assembly protein</fullName>
    </submittedName>
</protein>
<proteinExistence type="predicted"/>
<evidence type="ECO:0000313" key="3">
    <source>
        <dbReference type="Proteomes" id="UP001198602"/>
    </source>
</evidence>
<evidence type="ECO:0000256" key="1">
    <source>
        <dbReference type="SAM" id="Phobius"/>
    </source>
</evidence>
<accession>A0ABS7YBF4</accession>
<feature type="transmembrane region" description="Helical" evidence="1">
    <location>
        <begin position="12"/>
        <end position="34"/>
    </location>
</feature>
<dbReference type="RefSeq" id="WP_225239272.1">
    <property type="nucleotide sequence ID" value="NZ_JAHYBX010000005.1"/>
</dbReference>
<evidence type="ECO:0000313" key="2">
    <source>
        <dbReference type="EMBL" id="MCA1857024.1"/>
    </source>
</evidence>
<comment type="caution">
    <text evidence="2">The sequence shown here is derived from an EMBL/GenBank/DDBJ whole genome shotgun (WGS) entry which is preliminary data.</text>
</comment>
<dbReference type="NCBIfam" id="NF038351">
    <property type="entry name" value="cyt_ox_assem_30"/>
    <property type="match status" value="1"/>
</dbReference>
<keyword evidence="3" id="KW-1185">Reference proteome</keyword>
<name>A0ABS7YBF4_9BURK</name>
<gene>
    <name evidence="2" type="ORF">LE190_13970</name>
</gene>
<dbReference type="EMBL" id="JAHYBX010000005">
    <property type="protein sequence ID" value="MCA1857024.1"/>
    <property type="molecule type" value="Genomic_DNA"/>
</dbReference>
<keyword evidence="1" id="KW-1133">Transmembrane helix</keyword>
<dbReference type="InterPro" id="IPR047811">
    <property type="entry name" value="CytC_ox_assmbl_put"/>
</dbReference>
<keyword evidence="1" id="KW-0472">Membrane</keyword>
<sequence length="36" mass="3931">MATQAQKKSNLKTALVLGGIALLFFASVFVKFTWLS</sequence>